<dbReference type="EMBL" id="LAZR01001677">
    <property type="protein sequence ID" value="KKN40934.1"/>
    <property type="molecule type" value="Genomic_DNA"/>
</dbReference>
<accession>A0A0F9QEI4</accession>
<comment type="caution">
    <text evidence="1">The sequence shown here is derived from an EMBL/GenBank/DDBJ whole genome shotgun (WGS) entry which is preliminary data.</text>
</comment>
<dbReference type="AlphaFoldDB" id="A0A0F9QEI4"/>
<gene>
    <name evidence="1" type="ORF">LCGC14_0728170</name>
</gene>
<proteinExistence type="predicted"/>
<sequence length="138" mass="15769">MSDTLILEIDEIPAGLNKLTRMHWSARMKLLHRWDWLIIAAKGRKRWAPSEKAKVTIERHSAGTLDHDNFIGGLKLVIDALRLRYSTSGNLIGGNNIIKDDDAAHVEHGEHKQVRCKRGEQKTIIKIERITREETEDG</sequence>
<reference evidence="1" key="1">
    <citation type="journal article" date="2015" name="Nature">
        <title>Complex archaea that bridge the gap between prokaryotes and eukaryotes.</title>
        <authorList>
            <person name="Spang A."/>
            <person name="Saw J.H."/>
            <person name="Jorgensen S.L."/>
            <person name="Zaremba-Niedzwiedzka K."/>
            <person name="Martijn J."/>
            <person name="Lind A.E."/>
            <person name="van Eijk R."/>
            <person name="Schleper C."/>
            <person name="Guy L."/>
            <person name="Ettema T.J."/>
        </authorList>
    </citation>
    <scope>NUCLEOTIDE SEQUENCE</scope>
</reference>
<name>A0A0F9QEI4_9ZZZZ</name>
<organism evidence="1">
    <name type="scientific">marine sediment metagenome</name>
    <dbReference type="NCBI Taxonomy" id="412755"/>
    <lineage>
        <taxon>unclassified sequences</taxon>
        <taxon>metagenomes</taxon>
        <taxon>ecological metagenomes</taxon>
    </lineage>
</organism>
<evidence type="ECO:0000313" key="1">
    <source>
        <dbReference type="EMBL" id="KKN40934.1"/>
    </source>
</evidence>
<protein>
    <submittedName>
        <fullName evidence="1">Uncharacterized protein</fullName>
    </submittedName>
</protein>